<dbReference type="InterPro" id="IPR035985">
    <property type="entry name" value="Ubiquitin-activating_enz"/>
</dbReference>
<feature type="domain" description="THIF-type NAD/FAD binding fold" evidence="1">
    <location>
        <begin position="10"/>
        <end position="238"/>
    </location>
</feature>
<dbReference type="GO" id="GO:0008641">
    <property type="term" value="F:ubiquitin-like modifier activating enzyme activity"/>
    <property type="evidence" value="ECO:0007669"/>
    <property type="project" value="InterPro"/>
</dbReference>
<dbReference type="PANTHER" id="PTHR43267">
    <property type="entry name" value="TRNA THREONYLCARBAMOYLADENOSINE DEHYDRATASE"/>
    <property type="match status" value="1"/>
</dbReference>
<evidence type="ECO:0000313" key="2">
    <source>
        <dbReference type="EMBL" id="SDJ23219.1"/>
    </source>
</evidence>
<dbReference type="EMBL" id="FNDZ01000010">
    <property type="protein sequence ID" value="SDJ23219.1"/>
    <property type="molecule type" value="Genomic_DNA"/>
</dbReference>
<reference evidence="2 3" key="1">
    <citation type="submission" date="2016-10" db="EMBL/GenBank/DDBJ databases">
        <authorList>
            <person name="de Groot N.N."/>
        </authorList>
    </citation>
    <scope>NUCLEOTIDE SEQUENCE [LARGE SCALE GENOMIC DNA]</scope>
    <source>
        <strain evidence="2 3">CGMCC 1.5058</strain>
    </source>
</reference>
<dbReference type="CDD" id="cd00755">
    <property type="entry name" value="YgdL_like"/>
    <property type="match status" value="1"/>
</dbReference>
<dbReference type="Pfam" id="PF00899">
    <property type="entry name" value="ThiF"/>
    <property type="match status" value="1"/>
</dbReference>
<dbReference type="GO" id="GO:0061503">
    <property type="term" value="F:tRNA threonylcarbamoyladenosine dehydratase"/>
    <property type="evidence" value="ECO:0007669"/>
    <property type="project" value="TreeGrafter"/>
</dbReference>
<gene>
    <name evidence="2" type="ORF">SAMN05421804_11038</name>
</gene>
<dbReference type="InterPro" id="IPR045886">
    <property type="entry name" value="ThiF/MoeB/HesA"/>
</dbReference>
<name>A0A1G8S1W3_9CLOT</name>
<evidence type="ECO:0000259" key="1">
    <source>
        <dbReference type="Pfam" id="PF00899"/>
    </source>
</evidence>
<dbReference type="Proteomes" id="UP000183255">
    <property type="component" value="Unassembled WGS sequence"/>
</dbReference>
<proteinExistence type="predicted"/>
<dbReference type="AlphaFoldDB" id="A0A1G8S1W3"/>
<protein>
    <submittedName>
        <fullName evidence="2">tRNA A37 threonylcarbamoyladenosine dehydratase</fullName>
    </submittedName>
</protein>
<accession>A0A1G8S1W3</accession>
<organism evidence="2 3">
    <name type="scientific">Proteiniclasticum ruminis</name>
    <dbReference type="NCBI Taxonomy" id="398199"/>
    <lineage>
        <taxon>Bacteria</taxon>
        <taxon>Bacillati</taxon>
        <taxon>Bacillota</taxon>
        <taxon>Clostridia</taxon>
        <taxon>Eubacteriales</taxon>
        <taxon>Clostridiaceae</taxon>
        <taxon>Proteiniclasticum</taxon>
    </lineage>
</organism>
<dbReference type="SUPFAM" id="SSF69572">
    <property type="entry name" value="Activating enzymes of the ubiquitin-like proteins"/>
    <property type="match status" value="1"/>
</dbReference>
<dbReference type="PANTHER" id="PTHR43267:SF1">
    <property type="entry name" value="TRNA THREONYLCARBAMOYLADENOSINE DEHYDRATASE"/>
    <property type="match status" value="1"/>
</dbReference>
<evidence type="ECO:0000313" key="3">
    <source>
        <dbReference type="Proteomes" id="UP000183255"/>
    </source>
</evidence>
<dbReference type="Gene3D" id="3.40.50.720">
    <property type="entry name" value="NAD(P)-binding Rossmann-like Domain"/>
    <property type="match status" value="1"/>
</dbReference>
<dbReference type="GO" id="GO:0061504">
    <property type="term" value="P:cyclic threonylcarbamoyladenosine biosynthetic process"/>
    <property type="evidence" value="ECO:0007669"/>
    <property type="project" value="TreeGrafter"/>
</dbReference>
<sequence length="245" mass="26645">MQHELRRTEMLLGAENMEKLHRSKVVLLGLGGVGGTCFEALVRGGVGKIVVVDDDVFTLSNLNRQLLSTYDHIGKHKVDAALERAVSINRQCKVIGVKAFIGSENLSEIITEDTDYVIDAIDTVTSKLQVIAYCKEKNIKIISSMGTGNKLDPSKLFVTDIKKTTMCPLAKVMRRELKNRGILHLKVVASTEKPLVPMAIEGETVEGAVSSLKKRSTPGSTSFVPPAAGILLASEVMRELMGLLD</sequence>
<dbReference type="InterPro" id="IPR000594">
    <property type="entry name" value="ThiF_NAD_FAD-bd"/>
</dbReference>